<dbReference type="InterPro" id="IPR006035">
    <property type="entry name" value="Ureohydrolase"/>
</dbReference>
<evidence type="ECO:0000313" key="6">
    <source>
        <dbReference type="EMBL" id="ADK83431.1"/>
    </source>
</evidence>
<dbReference type="NCBIfam" id="TIGR01230">
    <property type="entry name" value="agmatinase"/>
    <property type="match status" value="1"/>
</dbReference>
<keyword evidence="3 5" id="KW-0378">Hydrolase</keyword>
<proteinExistence type="inferred from homology"/>
<comment type="similarity">
    <text evidence="1">Belongs to the arginase family. Agmatinase subfamily.</text>
</comment>
<dbReference type="Proteomes" id="UP000009047">
    <property type="component" value="Chromosome"/>
</dbReference>
<dbReference type="RefSeq" id="WP_013256887.1">
    <property type="nucleotide sequence ID" value="NC_014365.1"/>
</dbReference>
<protein>
    <submittedName>
        <fullName evidence="6">Agmatinase</fullName>
    </submittedName>
</protein>
<dbReference type="GO" id="GO:0008783">
    <property type="term" value="F:agmatinase activity"/>
    <property type="evidence" value="ECO:0007669"/>
    <property type="project" value="TreeGrafter"/>
</dbReference>
<dbReference type="PANTHER" id="PTHR11358">
    <property type="entry name" value="ARGINASE/AGMATINASE"/>
    <property type="match status" value="1"/>
</dbReference>
<dbReference type="EMBL" id="CP002085">
    <property type="protein sequence ID" value="ADK83431.1"/>
    <property type="molecule type" value="Genomic_DNA"/>
</dbReference>
<feature type="binding site" evidence="4">
    <location>
        <position position="134"/>
    </location>
    <ligand>
        <name>Mn(2+)</name>
        <dbReference type="ChEBI" id="CHEBI:29035"/>
        <label>1</label>
    </ligand>
</feature>
<feature type="binding site" evidence="4">
    <location>
        <position position="136"/>
    </location>
    <ligand>
        <name>Mn(2+)</name>
        <dbReference type="ChEBI" id="CHEBI:29035"/>
        <label>1</label>
    </ligand>
</feature>
<keyword evidence="7" id="KW-1185">Reference proteome</keyword>
<dbReference type="GO" id="GO:0033389">
    <property type="term" value="P:putrescine biosynthetic process from arginine, via agmatine"/>
    <property type="evidence" value="ECO:0007669"/>
    <property type="project" value="TreeGrafter"/>
</dbReference>
<dbReference type="HOGENOM" id="CLU_039478_0_2_7"/>
<dbReference type="Pfam" id="PF00491">
    <property type="entry name" value="Arginase"/>
    <property type="match status" value="1"/>
</dbReference>
<feature type="binding site" evidence="4">
    <location>
        <position position="138"/>
    </location>
    <ligand>
        <name>Mn(2+)</name>
        <dbReference type="ChEBI" id="CHEBI:29035"/>
        <label>1</label>
    </ligand>
</feature>
<dbReference type="PIRSF" id="PIRSF036979">
    <property type="entry name" value="Arginase"/>
    <property type="match status" value="1"/>
</dbReference>
<dbReference type="eggNOG" id="COG0010">
    <property type="taxonomic scope" value="Bacteria"/>
</dbReference>
<dbReference type="OrthoDB" id="9789727at2"/>
<dbReference type="STRING" id="644282.Deba_0052"/>
<name>E1QDB2_DESB2</name>
<accession>E1QDB2</accession>
<sequence>MSLDGPITSFSELPNPPEEAARAAIIPAPLEATVSYGHGTSLGPAAIIFASQQLELYDNVVDCQVMDLGVITRPAVNVSPPLETALTRIEAAVGRELDAGRLPVLLGGEHTVTVAALRALVKRRGADFTVLSLDAHLDLRDSYEGSPYSHACAMRRALDLGLEVRHFGARSCSLAEMELIRARGMEPLWAREVHNDPDWLQKAVAGLEGPVYLTLDVDGFDASVMPATGTPEPGGLSWPQVTAWLEAVCARCPVIGLDVVELAPLMGMTAWDFTAAKLVHRALGLALLGGPKPSHGSER</sequence>
<dbReference type="PROSITE" id="PS01053">
    <property type="entry name" value="ARGINASE_1"/>
    <property type="match status" value="1"/>
</dbReference>
<evidence type="ECO:0000256" key="1">
    <source>
        <dbReference type="ARBA" id="ARBA00009227"/>
    </source>
</evidence>
<evidence type="ECO:0000256" key="3">
    <source>
        <dbReference type="ARBA" id="ARBA00022801"/>
    </source>
</evidence>
<evidence type="ECO:0000256" key="4">
    <source>
        <dbReference type="PIRSR" id="PIRSR036979-1"/>
    </source>
</evidence>
<dbReference type="PROSITE" id="PS51409">
    <property type="entry name" value="ARGINASE_2"/>
    <property type="match status" value="1"/>
</dbReference>
<dbReference type="KEGG" id="dbr:Deba_0052"/>
<dbReference type="AlphaFoldDB" id="E1QDB2"/>
<evidence type="ECO:0000256" key="5">
    <source>
        <dbReference type="RuleBase" id="RU003684"/>
    </source>
</evidence>
<keyword evidence="2 4" id="KW-0479">Metal-binding</keyword>
<dbReference type="GO" id="GO:0046872">
    <property type="term" value="F:metal ion binding"/>
    <property type="evidence" value="ECO:0007669"/>
    <property type="project" value="UniProtKB-KW"/>
</dbReference>
<dbReference type="Gene3D" id="3.40.800.10">
    <property type="entry name" value="Ureohydrolase domain"/>
    <property type="match status" value="1"/>
</dbReference>
<dbReference type="CDD" id="cd11593">
    <property type="entry name" value="Agmatinase-like_2"/>
    <property type="match status" value="1"/>
</dbReference>
<dbReference type="PANTHER" id="PTHR11358:SF26">
    <property type="entry name" value="GUANIDINO ACID HYDROLASE, MITOCHONDRIAL"/>
    <property type="match status" value="1"/>
</dbReference>
<dbReference type="InterPro" id="IPR005925">
    <property type="entry name" value="Agmatinase-rel"/>
</dbReference>
<dbReference type="InterPro" id="IPR020855">
    <property type="entry name" value="Ureohydrolase_Mn_BS"/>
</dbReference>
<keyword evidence="4" id="KW-0464">Manganese</keyword>
<reference evidence="6 7" key="1">
    <citation type="journal article" date="2010" name="Stand. Genomic Sci.">
        <title>Complete genome sequence of Desulfarculus baarsii type strain (2st14).</title>
        <authorList>
            <person name="Sun H."/>
            <person name="Spring S."/>
            <person name="Lapidus A."/>
            <person name="Davenport K."/>
            <person name="Del Rio T.G."/>
            <person name="Tice H."/>
            <person name="Nolan M."/>
            <person name="Copeland A."/>
            <person name="Cheng J.F."/>
            <person name="Lucas S."/>
            <person name="Tapia R."/>
            <person name="Goodwin L."/>
            <person name="Pitluck S."/>
            <person name="Ivanova N."/>
            <person name="Pagani I."/>
            <person name="Mavromatis K."/>
            <person name="Ovchinnikova G."/>
            <person name="Pati A."/>
            <person name="Chen A."/>
            <person name="Palaniappan K."/>
            <person name="Hauser L."/>
            <person name="Chang Y.J."/>
            <person name="Jeffries C.D."/>
            <person name="Detter J.C."/>
            <person name="Han C."/>
            <person name="Rohde M."/>
            <person name="Brambilla E."/>
            <person name="Goker M."/>
            <person name="Woyke T."/>
            <person name="Bristow J."/>
            <person name="Eisen J.A."/>
            <person name="Markowitz V."/>
            <person name="Hugenholtz P."/>
            <person name="Kyrpides N.C."/>
            <person name="Klenk H.P."/>
            <person name="Land M."/>
        </authorList>
    </citation>
    <scope>NUCLEOTIDE SEQUENCE [LARGE SCALE GENOMIC DNA]</scope>
    <source>
        <strain evidence="7">ATCC 33931 / DSM 2075 / LMG 7858 / VKM B-1802 / 2st14</strain>
    </source>
</reference>
<feature type="binding site" evidence="4">
    <location>
        <position position="110"/>
    </location>
    <ligand>
        <name>Mn(2+)</name>
        <dbReference type="ChEBI" id="CHEBI:29035"/>
        <label>1</label>
    </ligand>
</feature>
<evidence type="ECO:0000256" key="2">
    <source>
        <dbReference type="ARBA" id="ARBA00022723"/>
    </source>
</evidence>
<evidence type="ECO:0000313" key="7">
    <source>
        <dbReference type="Proteomes" id="UP000009047"/>
    </source>
</evidence>
<organism evidence="6 7">
    <name type="scientific">Desulfarculus baarsii (strain ATCC 33931 / DSM 2075 / LMG 7858 / VKM B-1802 / 2st14)</name>
    <dbReference type="NCBI Taxonomy" id="644282"/>
    <lineage>
        <taxon>Bacteria</taxon>
        <taxon>Pseudomonadati</taxon>
        <taxon>Thermodesulfobacteriota</taxon>
        <taxon>Desulfarculia</taxon>
        <taxon>Desulfarculales</taxon>
        <taxon>Desulfarculaceae</taxon>
        <taxon>Desulfarculus</taxon>
    </lineage>
</organism>
<feature type="binding site" evidence="4">
    <location>
        <position position="218"/>
    </location>
    <ligand>
        <name>Mn(2+)</name>
        <dbReference type="ChEBI" id="CHEBI:29035"/>
        <label>1</label>
    </ligand>
</feature>
<gene>
    <name evidence="6" type="ordered locus">Deba_0052</name>
</gene>
<feature type="binding site" evidence="4">
    <location>
        <position position="216"/>
    </location>
    <ligand>
        <name>Mn(2+)</name>
        <dbReference type="ChEBI" id="CHEBI:29035"/>
        <label>1</label>
    </ligand>
</feature>
<comment type="cofactor">
    <cofactor evidence="4">
        <name>Mn(2+)</name>
        <dbReference type="ChEBI" id="CHEBI:29035"/>
    </cofactor>
    <text evidence="4">Binds 2 manganese ions per subunit.</text>
</comment>
<dbReference type="SUPFAM" id="SSF52768">
    <property type="entry name" value="Arginase/deacetylase"/>
    <property type="match status" value="1"/>
</dbReference>
<dbReference type="InterPro" id="IPR023696">
    <property type="entry name" value="Ureohydrolase_dom_sf"/>
</dbReference>